<dbReference type="Gene3D" id="2.60.120.260">
    <property type="entry name" value="Galactose-binding domain-like"/>
    <property type="match status" value="1"/>
</dbReference>
<organism evidence="9 10">
    <name type="scientific">Artemia franciscana</name>
    <name type="common">Brine shrimp</name>
    <name type="synonym">Artemia sanfranciscana</name>
    <dbReference type="NCBI Taxonomy" id="6661"/>
    <lineage>
        <taxon>Eukaryota</taxon>
        <taxon>Metazoa</taxon>
        <taxon>Ecdysozoa</taxon>
        <taxon>Arthropoda</taxon>
        <taxon>Crustacea</taxon>
        <taxon>Branchiopoda</taxon>
        <taxon>Anostraca</taxon>
        <taxon>Artemiidae</taxon>
        <taxon>Artemia</taxon>
    </lineage>
</organism>
<feature type="region of interest" description="Disordered" evidence="7">
    <location>
        <begin position="32"/>
        <end position="76"/>
    </location>
</feature>
<reference evidence="9" key="1">
    <citation type="submission" date="2023-07" db="EMBL/GenBank/DDBJ databases">
        <title>Chromosome-level genome assembly of Artemia franciscana.</title>
        <authorList>
            <person name="Jo E."/>
        </authorList>
    </citation>
    <scope>NUCLEOTIDE SEQUENCE</scope>
    <source>
        <tissue evidence="9">Whole body</tissue>
    </source>
</reference>
<accession>A0AA88HJI9</accession>
<evidence type="ECO:0000313" key="10">
    <source>
        <dbReference type="Proteomes" id="UP001187531"/>
    </source>
</evidence>
<keyword evidence="10" id="KW-1185">Reference proteome</keyword>
<feature type="coiled-coil region" evidence="6">
    <location>
        <begin position="307"/>
        <end position="355"/>
    </location>
</feature>
<feature type="region of interest" description="Disordered" evidence="7">
    <location>
        <begin position="112"/>
        <end position="142"/>
    </location>
</feature>
<dbReference type="GO" id="GO:0043495">
    <property type="term" value="F:protein-membrane adaptor activity"/>
    <property type="evidence" value="ECO:0007669"/>
    <property type="project" value="TreeGrafter"/>
</dbReference>
<keyword evidence="5" id="KW-0472">Membrane</keyword>
<dbReference type="PANTHER" id="PTHR12911:SF8">
    <property type="entry name" value="KLAROID PROTEIN-RELATED"/>
    <property type="match status" value="1"/>
</dbReference>
<evidence type="ECO:0000256" key="1">
    <source>
        <dbReference type="ARBA" id="ARBA00004370"/>
    </source>
</evidence>
<dbReference type="PROSITE" id="PS51469">
    <property type="entry name" value="SUN"/>
    <property type="match status" value="1"/>
</dbReference>
<dbReference type="InterPro" id="IPR012919">
    <property type="entry name" value="SUN_dom"/>
</dbReference>
<evidence type="ECO:0000256" key="5">
    <source>
        <dbReference type="ARBA" id="ARBA00023136"/>
    </source>
</evidence>
<evidence type="ECO:0000313" key="9">
    <source>
        <dbReference type="EMBL" id="KAK2711499.1"/>
    </source>
</evidence>
<evidence type="ECO:0000256" key="2">
    <source>
        <dbReference type="ARBA" id="ARBA00022692"/>
    </source>
</evidence>
<evidence type="ECO:0000259" key="8">
    <source>
        <dbReference type="PROSITE" id="PS51469"/>
    </source>
</evidence>
<evidence type="ECO:0000256" key="6">
    <source>
        <dbReference type="SAM" id="Coils"/>
    </source>
</evidence>
<comment type="subcellular location">
    <subcellularLocation>
        <location evidence="1">Membrane</location>
    </subcellularLocation>
</comment>
<name>A0AA88HJI9_ARTSF</name>
<keyword evidence="2" id="KW-0812">Transmembrane</keyword>
<dbReference type="Pfam" id="PF07738">
    <property type="entry name" value="Sad1_UNC"/>
    <property type="match status" value="1"/>
</dbReference>
<dbReference type="InterPro" id="IPR045119">
    <property type="entry name" value="SUN1-5"/>
</dbReference>
<protein>
    <recommendedName>
        <fullName evidence="8">SUN domain-containing protein</fullName>
    </recommendedName>
</protein>
<dbReference type="FunFam" id="2.60.120.260:FF:000009">
    <property type="entry name" value="SUN domain-containing protein 1 isoform X1"/>
    <property type="match status" value="1"/>
</dbReference>
<dbReference type="PANTHER" id="PTHR12911">
    <property type="entry name" value="SAD1/UNC-84-LIKE PROTEIN-RELATED"/>
    <property type="match status" value="1"/>
</dbReference>
<gene>
    <name evidence="9" type="ORF">QYM36_012607</name>
</gene>
<comment type="caution">
    <text evidence="9">The sequence shown here is derived from an EMBL/GenBank/DDBJ whole genome shotgun (WGS) entry which is preliminary data.</text>
</comment>
<dbReference type="EMBL" id="JAVRJZ010000016">
    <property type="protein sequence ID" value="KAK2711499.1"/>
    <property type="molecule type" value="Genomic_DNA"/>
</dbReference>
<dbReference type="Proteomes" id="UP001187531">
    <property type="component" value="Unassembled WGS sequence"/>
</dbReference>
<evidence type="ECO:0000256" key="4">
    <source>
        <dbReference type="ARBA" id="ARBA00023054"/>
    </source>
</evidence>
<keyword evidence="3" id="KW-1133">Transmembrane helix</keyword>
<evidence type="ECO:0000256" key="7">
    <source>
        <dbReference type="SAM" id="MobiDB-lite"/>
    </source>
</evidence>
<sequence length="676" mass="75092">MSTRSRNSSLVDSDIIDLSTLTKTGYTYAKSRSYRQQVTPDRIIPPPNMTRGRVSASQDDSLNRSEDGNLSRSSSVLSNCSTHSYYLRSGSGAAGSVENNYSEMSSIHRKFKGSPSSRAFHIPRGPDLESDSSPEYIPRRRSVTPVVSSTENVQLNGITAFQASSRLTPVEEVEEEVTVIRKIITIIRIYNERIIRYVTNTVSPPVPQPPDVAASSLLSERRVAGHRKCSWLWWFLLPLIFGAMCIPAKSLYESLHNQKNSELPVNPPSLPEVSSMSNTKLQAQLKDLYSYIDTHLQASSKDQLELKEEVTGKLKEIESMLSSLNLDLKQHKASLEDLTRKENDEDTEISSIQKQIEDIYSRISTGNMDLHQSINHLKTELEAAKKCCQSDILATLPILVQTLQSKQDTFNSAIASVVSDQRACSEELEILKGDFKKNVDLVEATLRSEVDSLKSLLIKEVTSHVTQVILNDESRIIQEGVSEDVQAAIARALEKYDADKIGVADYALGSAGGEIASVRCTKAFTKGSGSLRFFGIPLWYPTNNPRIAIQRGINPGECWAFEGEFGCLVVKLARPVRISSVTIEHISKNVSITGNIDTAPREFKIMGLKNSDDTGSIELGTFAYDANGKPLQTFYIKDHLANDAFQFVELRITSNHGNLDYTCLYRFRVHGVPVLN</sequence>
<dbReference type="GO" id="GO:0034993">
    <property type="term" value="C:meiotic nuclear membrane microtubule tethering complex"/>
    <property type="evidence" value="ECO:0007669"/>
    <property type="project" value="TreeGrafter"/>
</dbReference>
<proteinExistence type="predicted"/>
<feature type="domain" description="SUN" evidence="8">
    <location>
        <begin position="512"/>
        <end position="674"/>
    </location>
</feature>
<keyword evidence="4 6" id="KW-0175">Coiled coil</keyword>
<evidence type="ECO:0000256" key="3">
    <source>
        <dbReference type="ARBA" id="ARBA00022989"/>
    </source>
</evidence>
<dbReference type="AlphaFoldDB" id="A0AA88HJI9"/>